<sequence length="92" mass="10406">MEDQGNGDHQDELEKILAHLRAEVLMRGKDWVRTKMTEEPAYVYGEQQADKGSTSQGQTSCPCAEQEIAEKPRKRQKVEGKPAKKAPKKPRV</sequence>
<feature type="region of interest" description="Disordered" evidence="1">
    <location>
        <begin position="44"/>
        <end position="92"/>
    </location>
</feature>
<dbReference type="EMBL" id="JANPWB010000011">
    <property type="protein sequence ID" value="KAJ1124681.1"/>
    <property type="molecule type" value="Genomic_DNA"/>
</dbReference>
<protein>
    <submittedName>
        <fullName evidence="2">Uncharacterized protein</fullName>
    </submittedName>
</protein>
<evidence type="ECO:0000313" key="3">
    <source>
        <dbReference type="Proteomes" id="UP001066276"/>
    </source>
</evidence>
<evidence type="ECO:0000256" key="1">
    <source>
        <dbReference type="SAM" id="MobiDB-lite"/>
    </source>
</evidence>
<feature type="compositionally biased region" description="Basic residues" evidence="1">
    <location>
        <begin position="83"/>
        <end position="92"/>
    </location>
</feature>
<feature type="compositionally biased region" description="Polar residues" evidence="1">
    <location>
        <begin position="50"/>
        <end position="61"/>
    </location>
</feature>
<proteinExistence type="predicted"/>
<keyword evidence="3" id="KW-1185">Reference proteome</keyword>
<gene>
    <name evidence="2" type="ORF">NDU88_003130</name>
</gene>
<organism evidence="2 3">
    <name type="scientific">Pleurodeles waltl</name>
    <name type="common">Iberian ribbed newt</name>
    <dbReference type="NCBI Taxonomy" id="8319"/>
    <lineage>
        <taxon>Eukaryota</taxon>
        <taxon>Metazoa</taxon>
        <taxon>Chordata</taxon>
        <taxon>Craniata</taxon>
        <taxon>Vertebrata</taxon>
        <taxon>Euteleostomi</taxon>
        <taxon>Amphibia</taxon>
        <taxon>Batrachia</taxon>
        <taxon>Caudata</taxon>
        <taxon>Salamandroidea</taxon>
        <taxon>Salamandridae</taxon>
        <taxon>Pleurodelinae</taxon>
        <taxon>Pleurodeles</taxon>
    </lineage>
</organism>
<name>A0AAV7P908_PLEWA</name>
<accession>A0AAV7P908</accession>
<dbReference type="Proteomes" id="UP001066276">
    <property type="component" value="Chromosome 7"/>
</dbReference>
<evidence type="ECO:0000313" key="2">
    <source>
        <dbReference type="EMBL" id="KAJ1124681.1"/>
    </source>
</evidence>
<comment type="caution">
    <text evidence="2">The sequence shown here is derived from an EMBL/GenBank/DDBJ whole genome shotgun (WGS) entry which is preliminary data.</text>
</comment>
<dbReference type="AlphaFoldDB" id="A0AAV7P908"/>
<reference evidence="2" key="1">
    <citation type="journal article" date="2022" name="bioRxiv">
        <title>Sequencing and chromosome-scale assembly of the giantPleurodeles waltlgenome.</title>
        <authorList>
            <person name="Brown T."/>
            <person name="Elewa A."/>
            <person name="Iarovenko S."/>
            <person name="Subramanian E."/>
            <person name="Araus A.J."/>
            <person name="Petzold A."/>
            <person name="Susuki M."/>
            <person name="Suzuki K.-i.T."/>
            <person name="Hayashi T."/>
            <person name="Toyoda A."/>
            <person name="Oliveira C."/>
            <person name="Osipova E."/>
            <person name="Leigh N.D."/>
            <person name="Simon A."/>
            <person name="Yun M.H."/>
        </authorList>
    </citation>
    <scope>NUCLEOTIDE SEQUENCE</scope>
    <source>
        <strain evidence="2">20211129_DDA</strain>
        <tissue evidence="2">Liver</tissue>
    </source>
</reference>